<dbReference type="Pfam" id="PF26335">
    <property type="entry name" value="ARB_00930_C"/>
    <property type="match status" value="1"/>
</dbReference>
<keyword evidence="4" id="KW-1185">Reference proteome</keyword>
<dbReference type="GeneID" id="66935032"/>
<protein>
    <recommendedName>
        <fullName evidence="2">Beta-lactamase-like ARB-00930-like C-terminal domain-containing protein</fullName>
    </recommendedName>
</protein>
<dbReference type="Proteomes" id="UP000710440">
    <property type="component" value="Unassembled WGS sequence"/>
</dbReference>
<reference evidence="3 4" key="1">
    <citation type="submission" date="2021-02" db="EMBL/GenBank/DDBJ databases">
        <title>Pan-genome distribution and transcriptional activeness of fungal secondary metabolism genes in Aspergillus section Fumigati.</title>
        <authorList>
            <person name="Takahashi H."/>
            <person name="Umemura M."/>
            <person name="Ninomiya A."/>
            <person name="Kusuya Y."/>
            <person name="Urayama S."/>
            <person name="Shimizu M."/>
            <person name="Watanabe A."/>
            <person name="Kamei K."/>
            <person name="Yaguchi T."/>
            <person name="Hagiwara D."/>
        </authorList>
    </citation>
    <scope>NUCLEOTIDE SEQUENCE [LARGE SCALE GENOMIC DNA]</scope>
    <source>
        <strain evidence="3 4">IFM 47045</strain>
    </source>
</reference>
<dbReference type="InterPro" id="IPR058664">
    <property type="entry name" value="ARB_00930-like_C"/>
</dbReference>
<evidence type="ECO:0000313" key="3">
    <source>
        <dbReference type="EMBL" id="GIK02984.1"/>
    </source>
</evidence>
<evidence type="ECO:0000256" key="1">
    <source>
        <dbReference type="SAM" id="MobiDB-lite"/>
    </source>
</evidence>
<name>A0A9P3F2X0_ASPVI</name>
<feature type="domain" description="Beta-lactamase-like ARB-00930-like C-terminal" evidence="2">
    <location>
        <begin position="235"/>
        <end position="329"/>
    </location>
</feature>
<comment type="caution">
    <text evidence="3">The sequence shown here is derived from an EMBL/GenBank/DDBJ whole genome shotgun (WGS) entry which is preliminary data.</text>
</comment>
<dbReference type="RefSeq" id="XP_043126170.1">
    <property type="nucleotide sequence ID" value="XM_043270235.1"/>
</dbReference>
<dbReference type="EMBL" id="BOPL01000005">
    <property type="protein sequence ID" value="GIK02984.1"/>
    <property type="molecule type" value="Genomic_DNA"/>
</dbReference>
<gene>
    <name evidence="3" type="ORF">Aspvir_007050</name>
</gene>
<feature type="region of interest" description="Disordered" evidence="1">
    <location>
        <begin position="20"/>
        <end position="68"/>
    </location>
</feature>
<feature type="compositionally biased region" description="Low complexity" evidence="1">
    <location>
        <begin position="45"/>
        <end position="61"/>
    </location>
</feature>
<sequence length="358" mass="39821">MSEVWPADVEDAQTSHHTGFMDRMLGHGHHGNEQEQMDQNEQHDQQPGVQPQQGAQANPPVKEGERERVKDYVDEERKLMQEGDTYAGLIKPFWYLYPYEAVVALLFPSWNYGQQNNAESDFAYDGGISKSSGVIYSTSNDLAKFATAIPNSRSYRQPTNVDGRNRLAHGGPAVFRRSTVGDKHAKFGGVPNLYIKLGDSENYGSFLVLVPDFDAGFSIIGASALPTRLRLKRGRIAGKYTTDRLNSSLALAFSSSVNPGLSVTSLVSNGTDLMPLLGILLGNENSRLVPTIVSEIAKQVAFRAYTATQQKSRGLFQKDFDVDDWLVVGDTRLDSWKSLYSKWMRRGRRARCNCQLGM</sequence>
<dbReference type="OrthoDB" id="10250282at2759"/>
<proteinExistence type="predicted"/>
<evidence type="ECO:0000313" key="4">
    <source>
        <dbReference type="Proteomes" id="UP000710440"/>
    </source>
</evidence>
<evidence type="ECO:0000259" key="2">
    <source>
        <dbReference type="Pfam" id="PF26335"/>
    </source>
</evidence>
<dbReference type="AlphaFoldDB" id="A0A9P3F2X0"/>
<accession>A0A9P3F2X0</accession>
<organism evidence="3 4">
    <name type="scientific">Aspergillus viridinutans</name>
    <dbReference type="NCBI Taxonomy" id="75553"/>
    <lineage>
        <taxon>Eukaryota</taxon>
        <taxon>Fungi</taxon>
        <taxon>Dikarya</taxon>
        <taxon>Ascomycota</taxon>
        <taxon>Pezizomycotina</taxon>
        <taxon>Eurotiomycetes</taxon>
        <taxon>Eurotiomycetidae</taxon>
        <taxon>Eurotiales</taxon>
        <taxon>Aspergillaceae</taxon>
        <taxon>Aspergillus</taxon>
        <taxon>Aspergillus subgen. Fumigati</taxon>
    </lineage>
</organism>